<dbReference type="EMBL" id="JPWJ01000002">
    <property type="protein sequence ID" value="RCK51803.1"/>
    <property type="molecule type" value="Genomic_DNA"/>
</dbReference>
<organism evidence="1 2">
    <name type="scientific">Thalassospira xiamenensis</name>
    <dbReference type="NCBI Taxonomy" id="220697"/>
    <lineage>
        <taxon>Bacteria</taxon>
        <taxon>Pseudomonadati</taxon>
        <taxon>Pseudomonadota</taxon>
        <taxon>Alphaproteobacteria</taxon>
        <taxon>Rhodospirillales</taxon>
        <taxon>Thalassospiraceae</taxon>
        <taxon>Thalassospira</taxon>
    </lineage>
</organism>
<evidence type="ECO:0000313" key="2">
    <source>
        <dbReference type="Proteomes" id="UP000252266"/>
    </source>
</evidence>
<dbReference type="Proteomes" id="UP000252266">
    <property type="component" value="Unassembled WGS sequence"/>
</dbReference>
<accession>A0A367XDQ5</accession>
<dbReference type="AlphaFoldDB" id="A0A367XDQ5"/>
<sequence length="277" mass="31361">MKIDERTRFPYPVLCDWSSDYPNAKFGVELTVEEIPSCAEVSLRYRIALDEPQIERLIKSGEAAVGAYVICGDTYFSQLITFGLDSDVISFRAGELVGRVVIKPIIWVRRSIPNFRLDRCHEEFGGKNFHFSTGSILAQDSDIIVNVGLDKLAQIETIFSIVKDENIADGTFEISPGTDKIKVMVAENIYRTVNEMRESKRNLPILISSLYLPVVMQVLDMLKDGSQSFDECRWYRVFSAKCDHLNIDIGSTELLRDAQRILQSPFSLIANKYGAKK</sequence>
<proteinExistence type="predicted"/>
<dbReference type="RefSeq" id="WP_062959401.1">
    <property type="nucleotide sequence ID" value="NZ_JPWJ01000002.1"/>
</dbReference>
<gene>
    <name evidence="1" type="ORF">TH44_05085</name>
</gene>
<reference evidence="1 2" key="1">
    <citation type="submission" date="2014-07" db="EMBL/GenBank/DDBJ databases">
        <title>Draft genome sequence of Thalassospira xiamenensis IB13.</title>
        <authorList>
            <person name="Lai Q."/>
            <person name="Shao Z."/>
        </authorList>
    </citation>
    <scope>NUCLEOTIDE SEQUENCE [LARGE SCALE GENOMIC DNA]</scope>
    <source>
        <strain evidence="1 2">IB13</strain>
    </source>
</reference>
<name>A0A367XDQ5_9PROT</name>
<comment type="caution">
    <text evidence="1">The sequence shown here is derived from an EMBL/GenBank/DDBJ whole genome shotgun (WGS) entry which is preliminary data.</text>
</comment>
<protein>
    <submittedName>
        <fullName evidence="1">Uncharacterized protein</fullName>
    </submittedName>
</protein>
<evidence type="ECO:0000313" key="1">
    <source>
        <dbReference type="EMBL" id="RCK51803.1"/>
    </source>
</evidence>